<dbReference type="AlphaFoldDB" id="A0A0P9FCF9"/>
<feature type="domain" description="Carbohydrate-binding" evidence="1">
    <location>
        <begin position="25"/>
        <end position="103"/>
    </location>
</feature>
<keyword evidence="3" id="KW-1185">Reference proteome</keyword>
<sequence length="281" mass="31661">MAAFPWPEDKIAHYTAYRVGAPPTVDGKLDEACWQAAPRSPRFADLISGARAVHDTRAAVLWDDENLYVGFWIEEPHVAATLTERDSLIYTNNDVEVFIAGQDAYYEFEINALGTIYEVFFIWEEAYARGGYAQAPEFGRDHPQVLPFNGVGFTTHPRGPRIGFWNWDFPGLRSAVHVDGTLNDDSDRDRGWTVELAFPWAGMGWLAHGDGRALPPRNGDTWRMDFSRFNQYRAAPPTEDSSGWAWSPHGVWDSHIPECFPFIHFSDTLVEHAATAQGAPE</sequence>
<dbReference type="PANTHER" id="PTHR35532:SF5">
    <property type="entry name" value="CARBOHYDRATE-BINDING DOMAIN-CONTAINING PROTEIN"/>
    <property type="match status" value="1"/>
</dbReference>
<organism evidence="2 3">
    <name type="scientific">Kouleothrix aurantiaca</name>
    <dbReference type="NCBI Taxonomy" id="186479"/>
    <lineage>
        <taxon>Bacteria</taxon>
        <taxon>Bacillati</taxon>
        <taxon>Chloroflexota</taxon>
        <taxon>Chloroflexia</taxon>
        <taxon>Chloroflexales</taxon>
        <taxon>Roseiflexineae</taxon>
        <taxon>Roseiflexaceae</taxon>
        <taxon>Kouleothrix</taxon>
    </lineage>
</organism>
<dbReference type="SUPFAM" id="SSF49344">
    <property type="entry name" value="CBD9-like"/>
    <property type="match status" value="1"/>
</dbReference>
<protein>
    <submittedName>
        <fullName evidence="2">Polyhydroxyalkanoate depolymerase</fullName>
    </submittedName>
</protein>
<dbReference type="PATRIC" id="fig|186479.3.peg.9458"/>
<evidence type="ECO:0000313" key="3">
    <source>
        <dbReference type="Proteomes" id="UP000050509"/>
    </source>
</evidence>
<dbReference type="EMBL" id="LJCR01000064">
    <property type="protein sequence ID" value="KPV54395.1"/>
    <property type="molecule type" value="Genomic_DNA"/>
</dbReference>
<dbReference type="GO" id="GO:0030246">
    <property type="term" value="F:carbohydrate binding"/>
    <property type="evidence" value="ECO:0007669"/>
    <property type="project" value="InterPro"/>
</dbReference>
<dbReference type="Gene3D" id="2.60.40.1190">
    <property type="match status" value="1"/>
</dbReference>
<dbReference type="Proteomes" id="UP000050509">
    <property type="component" value="Unassembled WGS sequence"/>
</dbReference>
<comment type="caution">
    <text evidence="2">The sequence shown here is derived from an EMBL/GenBank/DDBJ whole genome shotgun (WGS) entry which is preliminary data.</text>
</comment>
<dbReference type="CDD" id="cd09620">
    <property type="entry name" value="CBM9_like_3"/>
    <property type="match status" value="1"/>
</dbReference>
<accession>A0A0P9FCF9</accession>
<evidence type="ECO:0000313" key="2">
    <source>
        <dbReference type="EMBL" id="KPV54395.1"/>
    </source>
</evidence>
<dbReference type="PANTHER" id="PTHR35532">
    <property type="entry name" value="SIMILAR TO POLYHYDROXYALKANOATE DEPOLYMERASE"/>
    <property type="match status" value="1"/>
</dbReference>
<dbReference type="GO" id="GO:0004553">
    <property type="term" value="F:hydrolase activity, hydrolyzing O-glycosyl compounds"/>
    <property type="evidence" value="ECO:0007669"/>
    <property type="project" value="InterPro"/>
</dbReference>
<dbReference type="Pfam" id="PF06452">
    <property type="entry name" value="CBM9_1"/>
    <property type="match status" value="1"/>
</dbReference>
<dbReference type="GO" id="GO:0016052">
    <property type="term" value="P:carbohydrate catabolic process"/>
    <property type="evidence" value="ECO:0007669"/>
    <property type="project" value="InterPro"/>
</dbReference>
<proteinExistence type="predicted"/>
<reference evidence="2 3" key="1">
    <citation type="submission" date="2015-09" db="EMBL/GenBank/DDBJ databases">
        <title>Draft genome sequence of Kouleothrix aurantiaca JCM 19913.</title>
        <authorList>
            <person name="Hemp J."/>
        </authorList>
    </citation>
    <scope>NUCLEOTIDE SEQUENCE [LARGE SCALE GENOMIC DNA]</scope>
    <source>
        <strain evidence="2 3">COM-B</strain>
    </source>
</reference>
<name>A0A0P9FCF9_9CHLR</name>
<gene>
    <name evidence="2" type="ORF">SE17_04025</name>
</gene>
<evidence type="ECO:0000259" key="1">
    <source>
        <dbReference type="Pfam" id="PF06452"/>
    </source>
</evidence>
<dbReference type="InterPro" id="IPR010502">
    <property type="entry name" value="Carb-bd_dom_fam9"/>
</dbReference>